<dbReference type="InterPro" id="IPR038005">
    <property type="entry name" value="RX-like_CC"/>
</dbReference>
<sequence length="913" mass="103792">MAEALILVLLSKIATTLGKAALNGIKSRLGKEIIILFQVENSMKEIESEFEIMQAYISQVQLQDRNNQIFVSWLKLVRKIAFEVEDIIDEYAFLLGKMGGTESFLKKTFCHSKNRTTWHNVSSQLQLVKIRLQHMTVMRERYGINISDNGQKTLSNNINRQIYLSDSSYFNIDDDDDDAIVGQQGYAQKLIDCLNDNSVDRAIISILGMGGSGKTTLASSIWRRHDILNNFKCHAWVSVSQNYQIENLLSKILNQLDSKSMGHAIDDHNAMVVKIRSYLMDKKYLIVLDNMWDKDSWLLFDRAFPNNVFGSRVIITTRIEGTALLAQGNNSIRIGFLSPDDSWKLFCKKAFSKLTEAECPASLKTQADRILAKCQNLPLAIEAIGSLLSCRGMDEQEWASFYDQLNWQVTNNPELSWVSDVIHLSLNDLPKHLMNCFLYCGLFPEDSPIRRKWIIRMWIAEGFVEDRGTDTTPEEVAEEYLKELTQRSLIEVVDRNVFGRARRFELHNMVKEIIRTTSRKQLFALTCEHPDVTSLGDAARRVSVNTGGQDFQPGAAWQQLRSFLLFDRCMTVPWISTAVSSFRLLRVLCLRYSLLQEFPNAIAGLFNLYYLDLSRTKVKRIPKSVARLKNLQTLHLRDTSVNKLPREITQLTSLRHLFVSKGLYGTSIPGNIGVLKCLQTLREVKASKDLVENLGHLTQLRTLSITNVSTGHAKDLWTSIRKMAKLTRLAVSTHGMNEVLSLEKFRAPRYLQKFYLYGRLAEGVIFPVSGHFQNLKILSMRWSGLTQDPLGSLSQMPSLVYLELCEAYGGEALVFQDGWLPKLRQLYLIRLQNLNSLEISDGAMTNLAYLELRALKNLKAVPKGLEFLRLLKHLRAEKMPGGFTDGITGDRHFSSALKLNAGNSVCLQMESVD</sequence>
<name>A0A0D3HUR8_9ORYZ</name>
<dbReference type="CDD" id="cd14798">
    <property type="entry name" value="RX-CC_like"/>
    <property type="match status" value="1"/>
</dbReference>
<feature type="domain" description="NB-ARC" evidence="8">
    <location>
        <begin position="187"/>
        <end position="353"/>
    </location>
</feature>
<dbReference type="Gene3D" id="3.80.10.10">
    <property type="entry name" value="Ribonuclease Inhibitor"/>
    <property type="match status" value="1"/>
</dbReference>
<dbReference type="PaxDb" id="65489-OBART12G12940.1"/>
<dbReference type="InterPro" id="IPR042197">
    <property type="entry name" value="Apaf_helical"/>
</dbReference>
<dbReference type="InterPro" id="IPR027417">
    <property type="entry name" value="P-loop_NTPase"/>
</dbReference>
<dbReference type="STRING" id="65489.A0A0D3HUR8"/>
<reference evidence="12" key="2">
    <citation type="submission" date="2015-03" db="UniProtKB">
        <authorList>
            <consortium name="EnsemblPlants"/>
        </authorList>
    </citation>
    <scope>IDENTIFICATION</scope>
</reference>
<dbReference type="InterPro" id="IPR055414">
    <property type="entry name" value="LRR_R13L4/SHOC2-like"/>
</dbReference>
<evidence type="ECO:0000259" key="8">
    <source>
        <dbReference type="Pfam" id="PF00931"/>
    </source>
</evidence>
<keyword evidence="3" id="KW-0677">Repeat</keyword>
<dbReference type="GO" id="GO:0009626">
    <property type="term" value="P:plant-type hypersensitive response"/>
    <property type="evidence" value="ECO:0007669"/>
    <property type="project" value="UniProtKB-ARBA"/>
</dbReference>
<dbReference type="EnsemblPlants" id="OBART12G12940.1">
    <property type="protein sequence ID" value="OBART12G12940.1"/>
    <property type="gene ID" value="OBART12G12940"/>
</dbReference>
<dbReference type="Gene3D" id="3.40.50.300">
    <property type="entry name" value="P-loop containing nucleotide triphosphate hydrolases"/>
    <property type="match status" value="1"/>
</dbReference>
<keyword evidence="4" id="KW-0547">Nucleotide-binding</keyword>
<dbReference type="eggNOG" id="KOG4658">
    <property type="taxonomic scope" value="Eukaryota"/>
</dbReference>
<dbReference type="Pfam" id="PF23598">
    <property type="entry name" value="LRR_14"/>
    <property type="match status" value="1"/>
</dbReference>
<dbReference type="InterPro" id="IPR002182">
    <property type="entry name" value="NB-ARC"/>
</dbReference>
<dbReference type="AlphaFoldDB" id="A0A0D3HUR8"/>
<evidence type="ECO:0000256" key="1">
    <source>
        <dbReference type="ARBA" id="ARBA00008894"/>
    </source>
</evidence>
<keyword evidence="7" id="KW-0732">Signal</keyword>
<proteinExistence type="inferred from homology"/>
<evidence type="ECO:0000256" key="3">
    <source>
        <dbReference type="ARBA" id="ARBA00022737"/>
    </source>
</evidence>
<keyword evidence="6" id="KW-0175">Coiled coil</keyword>
<dbReference type="InterPro" id="IPR036388">
    <property type="entry name" value="WH-like_DNA-bd_sf"/>
</dbReference>
<dbReference type="PANTHER" id="PTHR23155:SF1182">
    <property type="entry name" value="OS07G0186500 PROTEIN"/>
    <property type="match status" value="1"/>
</dbReference>
<dbReference type="InterPro" id="IPR044974">
    <property type="entry name" value="Disease_R_plants"/>
</dbReference>
<dbReference type="SUPFAM" id="SSF52058">
    <property type="entry name" value="L domain-like"/>
    <property type="match status" value="1"/>
</dbReference>
<dbReference type="FunFam" id="3.40.50.300:FF:001091">
    <property type="entry name" value="Probable disease resistance protein At1g61300"/>
    <property type="match status" value="1"/>
</dbReference>
<dbReference type="Gene3D" id="1.20.5.4130">
    <property type="match status" value="1"/>
</dbReference>
<accession>A0A0D3HUR8</accession>
<feature type="chain" id="PRO_5002277126" evidence="7">
    <location>
        <begin position="19"/>
        <end position="913"/>
    </location>
</feature>
<protein>
    <submittedName>
        <fullName evidence="12">Uncharacterized protein</fullName>
    </submittedName>
</protein>
<feature type="domain" description="Disease resistance N-terminal" evidence="9">
    <location>
        <begin position="20"/>
        <end position="99"/>
    </location>
</feature>
<keyword evidence="13" id="KW-1185">Reference proteome</keyword>
<dbReference type="InterPro" id="IPR032675">
    <property type="entry name" value="LRR_dom_sf"/>
</dbReference>
<evidence type="ECO:0000313" key="13">
    <source>
        <dbReference type="Proteomes" id="UP000026960"/>
    </source>
</evidence>
<evidence type="ECO:0000259" key="11">
    <source>
        <dbReference type="Pfam" id="PF23598"/>
    </source>
</evidence>
<evidence type="ECO:0000256" key="6">
    <source>
        <dbReference type="ARBA" id="ARBA00023054"/>
    </source>
</evidence>
<evidence type="ECO:0000313" key="12">
    <source>
        <dbReference type="EnsemblPlants" id="OBART12G12940.1"/>
    </source>
</evidence>
<feature type="domain" description="Disease resistance R13L4/SHOC-2-like LRR" evidence="11">
    <location>
        <begin position="559"/>
        <end position="876"/>
    </location>
</feature>
<dbReference type="InterPro" id="IPR041118">
    <property type="entry name" value="Rx_N"/>
</dbReference>
<evidence type="ECO:0000256" key="7">
    <source>
        <dbReference type="SAM" id="SignalP"/>
    </source>
</evidence>
<feature type="signal peptide" evidence="7">
    <location>
        <begin position="1"/>
        <end position="18"/>
    </location>
</feature>
<evidence type="ECO:0000256" key="2">
    <source>
        <dbReference type="ARBA" id="ARBA00022614"/>
    </source>
</evidence>
<dbReference type="GO" id="GO:0043531">
    <property type="term" value="F:ADP binding"/>
    <property type="evidence" value="ECO:0007669"/>
    <property type="project" value="InterPro"/>
</dbReference>
<dbReference type="Pfam" id="PF00931">
    <property type="entry name" value="NB-ARC"/>
    <property type="match status" value="1"/>
</dbReference>
<dbReference type="HOGENOM" id="CLU_000837_25_4_1"/>
<evidence type="ECO:0000259" key="9">
    <source>
        <dbReference type="Pfam" id="PF18052"/>
    </source>
</evidence>
<keyword evidence="5" id="KW-0611">Plant defense</keyword>
<keyword evidence="2" id="KW-0433">Leucine-rich repeat</keyword>
<dbReference type="Gramene" id="OBART12G12940.1">
    <property type="protein sequence ID" value="OBART12G12940.1"/>
    <property type="gene ID" value="OBART12G12940"/>
</dbReference>
<dbReference type="PANTHER" id="PTHR23155">
    <property type="entry name" value="DISEASE RESISTANCE PROTEIN RP"/>
    <property type="match status" value="1"/>
</dbReference>
<dbReference type="Gene3D" id="1.10.8.430">
    <property type="entry name" value="Helical domain of apoptotic protease-activating factors"/>
    <property type="match status" value="1"/>
</dbReference>
<dbReference type="Proteomes" id="UP000026960">
    <property type="component" value="Chromosome 12"/>
</dbReference>
<dbReference type="Pfam" id="PF18052">
    <property type="entry name" value="Rx_N"/>
    <property type="match status" value="1"/>
</dbReference>
<dbReference type="SUPFAM" id="SSF52540">
    <property type="entry name" value="P-loop containing nucleoside triphosphate hydrolases"/>
    <property type="match status" value="1"/>
</dbReference>
<reference evidence="12" key="1">
    <citation type="journal article" date="2009" name="Rice">
        <title>De Novo Next Generation Sequencing of Plant Genomes.</title>
        <authorList>
            <person name="Rounsley S."/>
            <person name="Marri P.R."/>
            <person name="Yu Y."/>
            <person name="He R."/>
            <person name="Sisneros N."/>
            <person name="Goicoechea J.L."/>
            <person name="Lee S.J."/>
            <person name="Angelova A."/>
            <person name="Kudrna D."/>
            <person name="Luo M."/>
            <person name="Affourtit J."/>
            <person name="Desany B."/>
            <person name="Knight J."/>
            <person name="Niazi F."/>
            <person name="Egholm M."/>
            <person name="Wing R.A."/>
        </authorList>
    </citation>
    <scope>NUCLEOTIDE SEQUENCE [LARGE SCALE GENOMIC DNA]</scope>
    <source>
        <strain evidence="12">cv. IRGC 105608</strain>
    </source>
</reference>
<comment type="similarity">
    <text evidence="1">Belongs to the disease resistance NB-LRR family.</text>
</comment>
<organism evidence="12">
    <name type="scientific">Oryza barthii</name>
    <dbReference type="NCBI Taxonomy" id="65489"/>
    <lineage>
        <taxon>Eukaryota</taxon>
        <taxon>Viridiplantae</taxon>
        <taxon>Streptophyta</taxon>
        <taxon>Embryophyta</taxon>
        <taxon>Tracheophyta</taxon>
        <taxon>Spermatophyta</taxon>
        <taxon>Magnoliopsida</taxon>
        <taxon>Liliopsida</taxon>
        <taxon>Poales</taxon>
        <taxon>Poaceae</taxon>
        <taxon>BOP clade</taxon>
        <taxon>Oryzoideae</taxon>
        <taxon>Oryzeae</taxon>
        <taxon>Oryzinae</taxon>
        <taxon>Oryza</taxon>
    </lineage>
</organism>
<dbReference type="InterPro" id="IPR058922">
    <property type="entry name" value="WHD_DRP"/>
</dbReference>
<dbReference type="GO" id="GO:0002758">
    <property type="term" value="P:innate immune response-activating signaling pathway"/>
    <property type="evidence" value="ECO:0007669"/>
    <property type="project" value="UniProtKB-ARBA"/>
</dbReference>
<evidence type="ECO:0000256" key="4">
    <source>
        <dbReference type="ARBA" id="ARBA00022741"/>
    </source>
</evidence>
<feature type="domain" description="Disease resistance protein winged helix" evidence="10">
    <location>
        <begin position="442"/>
        <end position="514"/>
    </location>
</feature>
<dbReference type="Pfam" id="PF23559">
    <property type="entry name" value="WHD_DRP"/>
    <property type="match status" value="1"/>
</dbReference>
<evidence type="ECO:0000259" key="10">
    <source>
        <dbReference type="Pfam" id="PF23559"/>
    </source>
</evidence>
<dbReference type="FunFam" id="1.10.10.10:FF:000322">
    <property type="entry name" value="Probable disease resistance protein At1g63360"/>
    <property type="match status" value="1"/>
</dbReference>
<dbReference type="PRINTS" id="PR00364">
    <property type="entry name" value="DISEASERSIST"/>
</dbReference>
<dbReference type="GO" id="GO:0042742">
    <property type="term" value="P:defense response to bacterium"/>
    <property type="evidence" value="ECO:0007669"/>
    <property type="project" value="UniProtKB-ARBA"/>
</dbReference>
<evidence type="ECO:0000256" key="5">
    <source>
        <dbReference type="ARBA" id="ARBA00022821"/>
    </source>
</evidence>
<dbReference type="Gene3D" id="1.10.10.10">
    <property type="entry name" value="Winged helix-like DNA-binding domain superfamily/Winged helix DNA-binding domain"/>
    <property type="match status" value="1"/>
</dbReference>